<sequence>MLGTILEYYGFPTEPGKEKSIIIGKSTLFPDKAFNQLLACLDMIQENQATIQLTQQHLVQRVDELTMAVQQWKSSSEKPTSVHDATPLSIPTAQETNSLERESIMPTTILTPSKIIPSPPSHA</sequence>
<name>A0A438JEL5_VITVI</name>
<evidence type="ECO:0000313" key="2">
    <source>
        <dbReference type="EMBL" id="RVX07398.1"/>
    </source>
</evidence>
<gene>
    <name evidence="2" type="ORF">CK203_022563</name>
</gene>
<organism evidence="2 3">
    <name type="scientific">Vitis vinifera</name>
    <name type="common">Grape</name>
    <dbReference type="NCBI Taxonomy" id="29760"/>
    <lineage>
        <taxon>Eukaryota</taxon>
        <taxon>Viridiplantae</taxon>
        <taxon>Streptophyta</taxon>
        <taxon>Embryophyta</taxon>
        <taxon>Tracheophyta</taxon>
        <taxon>Spermatophyta</taxon>
        <taxon>Magnoliopsida</taxon>
        <taxon>eudicotyledons</taxon>
        <taxon>Gunneridae</taxon>
        <taxon>Pentapetalae</taxon>
        <taxon>rosids</taxon>
        <taxon>Vitales</taxon>
        <taxon>Vitaceae</taxon>
        <taxon>Viteae</taxon>
        <taxon>Vitis</taxon>
    </lineage>
</organism>
<dbReference type="EMBL" id="QGNW01000046">
    <property type="protein sequence ID" value="RVX07398.1"/>
    <property type="molecule type" value="Genomic_DNA"/>
</dbReference>
<dbReference type="OrthoDB" id="1568172at2759"/>
<proteinExistence type="predicted"/>
<evidence type="ECO:0000256" key="1">
    <source>
        <dbReference type="SAM" id="MobiDB-lite"/>
    </source>
</evidence>
<accession>A0A438JEL5</accession>
<dbReference type="AlphaFoldDB" id="A0A438JEL5"/>
<protein>
    <submittedName>
        <fullName evidence="2">Uncharacterized protein</fullName>
    </submittedName>
</protein>
<feature type="region of interest" description="Disordered" evidence="1">
    <location>
        <begin position="73"/>
        <end position="123"/>
    </location>
</feature>
<dbReference type="Proteomes" id="UP000288805">
    <property type="component" value="Unassembled WGS sequence"/>
</dbReference>
<reference evidence="2 3" key="1">
    <citation type="journal article" date="2018" name="PLoS Genet.">
        <title>Population sequencing reveals clonal diversity and ancestral inbreeding in the grapevine cultivar Chardonnay.</title>
        <authorList>
            <person name="Roach M.J."/>
            <person name="Johnson D.L."/>
            <person name="Bohlmann J."/>
            <person name="van Vuuren H.J."/>
            <person name="Jones S.J."/>
            <person name="Pretorius I.S."/>
            <person name="Schmidt S.A."/>
            <person name="Borneman A.R."/>
        </authorList>
    </citation>
    <scope>NUCLEOTIDE SEQUENCE [LARGE SCALE GENOMIC DNA]</scope>
    <source>
        <strain evidence="3">cv. Chardonnay</strain>
        <tissue evidence="2">Leaf</tissue>
    </source>
</reference>
<comment type="caution">
    <text evidence="2">The sequence shown here is derived from an EMBL/GenBank/DDBJ whole genome shotgun (WGS) entry which is preliminary data.</text>
</comment>
<evidence type="ECO:0000313" key="3">
    <source>
        <dbReference type="Proteomes" id="UP000288805"/>
    </source>
</evidence>